<dbReference type="AlphaFoldDB" id="A0A6A3SRQ3"/>
<sequence>MHMAWTCADSQEFWGVLLAGWGRRMTKSPPVGSQEEELLADIFGLRLNQLPKWVTRWGQEQHFEPWEDLRVVASQMWRLGVAVILTGIWRWNVDRVHPDGRKPRTIADATMRVRGEVKEAYERYRLGLYPLTSRTAPRMRAAEMISQKWARVDEEQGGQERKDITYVGFFDGGSRGNPGPGGSGSVVIEQRLGDGGVRPIWAAATALGRTSMTNNVAEFVGLERTLAQAATKGWTGIHVVGDSEMILRMMRTKTPPKAKKLKHWRYNKMADWLANLAMDAKKSSMEHFLTEVNSGCTRNC</sequence>
<dbReference type="Proteomes" id="UP000440732">
    <property type="component" value="Unassembled WGS sequence"/>
</dbReference>
<proteinExistence type="predicted"/>
<gene>
    <name evidence="3" type="ORF">PF001_g465</name>
    <name evidence="2" type="ORF">PF006_g17586</name>
</gene>
<dbReference type="Pfam" id="PF13456">
    <property type="entry name" value="RVT_3"/>
    <property type="match status" value="1"/>
</dbReference>
<evidence type="ECO:0000313" key="5">
    <source>
        <dbReference type="Proteomes" id="UP000440732"/>
    </source>
</evidence>
<dbReference type="GO" id="GO:0003676">
    <property type="term" value="F:nucleic acid binding"/>
    <property type="evidence" value="ECO:0007669"/>
    <property type="project" value="InterPro"/>
</dbReference>
<name>A0A6A3SRQ3_9STRA</name>
<dbReference type="GO" id="GO:0004523">
    <property type="term" value="F:RNA-DNA hybrid ribonuclease activity"/>
    <property type="evidence" value="ECO:0007669"/>
    <property type="project" value="InterPro"/>
</dbReference>
<reference evidence="4 5" key="1">
    <citation type="submission" date="2018-08" db="EMBL/GenBank/DDBJ databases">
        <title>Genomic investigation of the strawberry pathogen Phytophthora fragariae indicates pathogenicity is determined by transcriptional variation in three key races.</title>
        <authorList>
            <person name="Adams T.M."/>
            <person name="Armitage A.D."/>
            <person name="Sobczyk M.K."/>
            <person name="Bates H.J."/>
            <person name="Dunwell J.M."/>
            <person name="Nellist C.F."/>
            <person name="Harrison R.J."/>
        </authorList>
    </citation>
    <scope>NUCLEOTIDE SEQUENCE [LARGE SCALE GENOMIC DNA]</scope>
    <source>
        <strain evidence="3 4">A4</strain>
        <strain evidence="2 5">NOV-5</strain>
    </source>
</reference>
<organism evidence="2 5">
    <name type="scientific">Phytophthora fragariae</name>
    <dbReference type="NCBI Taxonomy" id="53985"/>
    <lineage>
        <taxon>Eukaryota</taxon>
        <taxon>Sar</taxon>
        <taxon>Stramenopiles</taxon>
        <taxon>Oomycota</taxon>
        <taxon>Peronosporomycetes</taxon>
        <taxon>Peronosporales</taxon>
        <taxon>Peronosporaceae</taxon>
        <taxon>Phytophthora</taxon>
    </lineage>
</organism>
<dbReference type="EMBL" id="QXGE01000009">
    <property type="protein sequence ID" value="KAE9330271.1"/>
    <property type="molecule type" value="Genomic_DNA"/>
</dbReference>
<evidence type="ECO:0000259" key="1">
    <source>
        <dbReference type="Pfam" id="PF13456"/>
    </source>
</evidence>
<protein>
    <recommendedName>
        <fullName evidence="1">RNase H type-1 domain-containing protein</fullName>
    </recommendedName>
</protein>
<evidence type="ECO:0000313" key="3">
    <source>
        <dbReference type="EMBL" id="KAE9330271.1"/>
    </source>
</evidence>
<dbReference type="SUPFAM" id="SSF53098">
    <property type="entry name" value="Ribonuclease H-like"/>
    <property type="match status" value="1"/>
</dbReference>
<evidence type="ECO:0000313" key="4">
    <source>
        <dbReference type="Proteomes" id="UP000437068"/>
    </source>
</evidence>
<dbReference type="Gene3D" id="3.30.420.10">
    <property type="entry name" value="Ribonuclease H-like superfamily/Ribonuclease H"/>
    <property type="match status" value="1"/>
</dbReference>
<dbReference type="InterPro" id="IPR036397">
    <property type="entry name" value="RNaseH_sf"/>
</dbReference>
<dbReference type="EMBL" id="QXGA01001309">
    <property type="protein sequence ID" value="KAE9122721.1"/>
    <property type="molecule type" value="Genomic_DNA"/>
</dbReference>
<comment type="caution">
    <text evidence="2">The sequence shown here is derived from an EMBL/GenBank/DDBJ whole genome shotgun (WGS) entry which is preliminary data.</text>
</comment>
<dbReference type="InterPro" id="IPR012337">
    <property type="entry name" value="RNaseH-like_sf"/>
</dbReference>
<dbReference type="Proteomes" id="UP000437068">
    <property type="component" value="Unassembled WGS sequence"/>
</dbReference>
<dbReference type="InterPro" id="IPR002156">
    <property type="entry name" value="RNaseH_domain"/>
</dbReference>
<feature type="domain" description="RNase H type-1" evidence="1">
    <location>
        <begin position="170"/>
        <end position="272"/>
    </location>
</feature>
<accession>A0A6A3SRQ3</accession>
<evidence type="ECO:0000313" key="2">
    <source>
        <dbReference type="EMBL" id="KAE9122721.1"/>
    </source>
</evidence>